<dbReference type="RefSeq" id="WP_118927819.1">
    <property type="nucleotide sequence ID" value="NZ_QXGH01000031.1"/>
</dbReference>
<keyword evidence="1 4" id="KW-0808">Transferase</keyword>
<keyword evidence="5" id="KW-1185">Reference proteome</keyword>
<evidence type="ECO:0000256" key="1">
    <source>
        <dbReference type="ARBA" id="ARBA00022679"/>
    </source>
</evidence>
<dbReference type="Proteomes" id="UP000283644">
    <property type="component" value="Unassembled WGS sequence"/>
</dbReference>
<evidence type="ECO:0000259" key="3">
    <source>
        <dbReference type="SMART" id="SM00563"/>
    </source>
</evidence>
<organism evidence="4 5">
    <name type="scientific">Nocardioides immobilis</name>
    <dbReference type="NCBI Taxonomy" id="2049295"/>
    <lineage>
        <taxon>Bacteria</taxon>
        <taxon>Bacillati</taxon>
        <taxon>Actinomycetota</taxon>
        <taxon>Actinomycetes</taxon>
        <taxon>Propionibacteriales</taxon>
        <taxon>Nocardioidaceae</taxon>
        <taxon>Nocardioides</taxon>
    </lineage>
</organism>
<evidence type="ECO:0000256" key="2">
    <source>
        <dbReference type="ARBA" id="ARBA00023315"/>
    </source>
</evidence>
<dbReference type="InterPro" id="IPR002123">
    <property type="entry name" value="Plipid/glycerol_acylTrfase"/>
</dbReference>
<dbReference type="Pfam" id="PF01553">
    <property type="entry name" value="Acyltransferase"/>
    <property type="match status" value="1"/>
</dbReference>
<feature type="domain" description="Phospholipid/glycerol acyltransferase" evidence="3">
    <location>
        <begin position="32"/>
        <end position="144"/>
    </location>
</feature>
<dbReference type="SMART" id="SM00563">
    <property type="entry name" value="PlsC"/>
    <property type="match status" value="1"/>
</dbReference>
<dbReference type="GO" id="GO:0003841">
    <property type="term" value="F:1-acylglycerol-3-phosphate O-acyltransferase activity"/>
    <property type="evidence" value="ECO:0007669"/>
    <property type="project" value="TreeGrafter"/>
</dbReference>
<keyword evidence="2 4" id="KW-0012">Acyltransferase</keyword>
<dbReference type="GO" id="GO:0006654">
    <property type="term" value="P:phosphatidic acid biosynthetic process"/>
    <property type="evidence" value="ECO:0007669"/>
    <property type="project" value="TreeGrafter"/>
</dbReference>
<comment type="caution">
    <text evidence="4">The sequence shown here is derived from an EMBL/GenBank/DDBJ whole genome shotgun (WGS) entry which is preliminary data.</text>
</comment>
<dbReference type="PANTHER" id="PTHR10434">
    <property type="entry name" value="1-ACYL-SN-GLYCEROL-3-PHOSPHATE ACYLTRANSFERASE"/>
    <property type="match status" value="1"/>
</dbReference>
<proteinExistence type="predicted"/>
<accession>A0A417XWF0</accession>
<dbReference type="OrthoDB" id="9796839at2"/>
<evidence type="ECO:0000313" key="5">
    <source>
        <dbReference type="Proteomes" id="UP000283644"/>
    </source>
</evidence>
<dbReference type="EMBL" id="QXGH01000031">
    <property type="protein sequence ID" value="RHW24590.1"/>
    <property type="molecule type" value="Genomic_DNA"/>
</dbReference>
<gene>
    <name evidence="4" type="ORF">D0Z08_24035</name>
</gene>
<protein>
    <submittedName>
        <fullName evidence="4">Acyl-phosphate glycerol 3-phosphate acyltransferase</fullName>
    </submittedName>
</protein>
<name>A0A417XWF0_9ACTN</name>
<sequence>MAHTMRVRRALARGALRATRWRLVGTVPSKGILVGAPHTSNWDWVAMLLIAWSDGRRPQVLIKQSFFKGPMGWIMRATGGIPLDRANPGATIRELLKEAETHESFLLVIAPEGTRGKSEYWKPGFYRIAGQTGLPICLGFIDGETRTLGMGPSFTPSGDVVADMDLVRAFYADKHGVNPELRVEPRLREESAGAG</sequence>
<reference evidence="4 5" key="1">
    <citation type="submission" date="2018-09" db="EMBL/GenBank/DDBJ databases">
        <title>Genome sequencing of Nocardioides immobilis CCTCC AB 2017083 for comparison to Nocardioides silvaticus.</title>
        <authorList>
            <person name="Li C."/>
            <person name="Wang G."/>
        </authorList>
    </citation>
    <scope>NUCLEOTIDE SEQUENCE [LARGE SCALE GENOMIC DNA]</scope>
    <source>
        <strain evidence="4 5">CCTCC AB 2017083</strain>
    </source>
</reference>
<dbReference type="AlphaFoldDB" id="A0A417XWF0"/>
<evidence type="ECO:0000313" key="4">
    <source>
        <dbReference type="EMBL" id="RHW24590.1"/>
    </source>
</evidence>
<dbReference type="SUPFAM" id="SSF69593">
    <property type="entry name" value="Glycerol-3-phosphate (1)-acyltransferase"/>
    <property type="match status" value="1"/>
</dbReference>
<dbReference type="PANTHER" id="PTHR10434:SF9">
    <property type="entry name" value="PHOSPHOLIPID_GLYCEROL ACYLTRANSFERASE DOMAIN-CONTAINING PROTEIN"/>
    <property type="match status" value="1"/>
</dbReference>